<dbReference type="EMBL" id="CP159485">
    <property type="protein sequence ID" value="XCI27876.1"/>
    <property type="molecule type" value="Genomic_DNA"/>
</dbReference>
<sequence length="370" mass="40254">MKSNILKQMNKLSKAMLYGNYWKDNIVYHRHDVLDEGVNTLEQNGSCKLRLFGVKDTNQIEDTLVKKLQQKEGFLFHTVDQMSAGGRAIDTDTVNPLTSRVMTGSSSASCANILRGINDLAIGTDGGGSVLAPAISTGLYSIMAKGMGLKGIEKKVSTDNIPFVPGVGIIASHFNVCTEVVAHLLDVSLIDAKKLEKKDVKIAIPRKGDHTLPDGRDMAEALTTIRKLLDSWVTFKEVDLTTIDERKNAIKAAKRLFKNGFDGILTAEGPVDLYGLGDSIVGQWGSLGYALQNNGGKYMVKVANMLNATAISIPAENLSTGFVITVPEGVKQGLVGIALGDLIDKIVERPPLFSRYFFDNYCHNDMGFIR</sequence>
<gene>
    <name evidence="2" type="ORF">PRVXH_001800</name>
</gene>
<proteinExistence type="predicted"/>
<name>A0AAU8HRX1_9FIRM</name>
<dbReference type="Pfam" id="PF01425">
    <property type="entry name" value="Amidase"/>
    <property type="match status" value="1"/>
</dbReference>
<reference evidence="2" key="1">
    <citation type="journal article" date="2018" name="Antonie Van Leeuwenhoek">
        <title>Proteinivorax hydrogeniformans sp. nov., an anaerobic, haloalkaliphilic bacterium fermenting proteinaceous compounds with high hydrogen production.</title>
        <authorList>
            <person name="Boltyanskaya Y."/>
            <person name="Detkova E."/>
            <person name="Pimenov N."/>
            <person name="Kevbrin V."/>
        </authorList>
    </citation>
    <scope>NUCLEOTIDE SEQUENCE</scope>
    <source>
        <strain evidence="2">Z-710</strain>
    </source>
</reference>
<dbReference type="InterPro" id="IPR036928">
    <property type="entry name" value="AS_sf"/>
</dbReference>
<dbReference type="SUPFAM" id="SSF75304">
    <property type="entry name" value="Amidase signature (AS) enzymes"/>
    <property type="match status" value="1"/>
</dbReference>
<reference evidence="2" key="2">
    <citation type="submission" date="2024-06" db="EMBL/GenBank/DDBJ databases">
        <authorList>
            <person name="Petrova K.O."/>
            <person name="Toshchakov S.V."/>
            <person name="Boltjanskaja Y.V."/>
            <person name="Kevbrin V.V."/>
        </authorList>
    </citation>
    <scope>NUCLEOTIDE SEQUENCE</scope>
    <source>
        <strain evidence="2">Z-710</strain>
    </source>
</reference>
<organism evidence="2">
    <name type="scientific">Proteinivorax hydrogeniformans</name>
    <dbReference type="NCBI Taxonomy" id="1826727"/>
    <lineage>
        <taxon>Bacteria</taxon>
        <taxon>Bacillati</taxon>
        <taxon>Bacillota</taxon>
        <taxon>Clostridia</taxon>
        <taxon>Eubacteriales</taxon>
        <taxon>Proteinivoracaceae</taxon>
        <taxon>Proteinivorax</taxon>
    </lineage>
</organism>
<protein>
    <submittedName>
        <fullName evidence="2">Amidase family protein</fullName>
    </submittedName>
</protein>
<evidence type="ECO:0000259" key="1">
    <source>
        <dbReference type="Pfam" id="PF01425"/>
    </source>
</evidence>
<dbReference type="Gene3D" id="3.90.1300.10">
    <property type="entry name" value="Amidase signature (AS) domain"/>
    <property type="match status" value="1"/>
</dbReference>
<feature type="domain" description="Amidase" evidence="1">
    <location>
        <begin position="91"/>
        <end position="140"/>
    </location>
</feature>
<dbReference type="RefSeq" id="WP_353892454.1">
    <property type="nucleotide sequence ID" value="NZ_CP159485.1"/>
</dbReference>
<dbReference type="InterPro" id="IPR023631">
    <property type="entry name" value="Amidase_dom"/>
</dbReference>
<dbReference type="AlphaFoldDB" id="A0AAU8HRX1"/>
<accession>A0AAU8HRX1</accession>
<evidence type="ECO:0000313" key="2">
    <source>
        <dbReference type="EMBL" id="XCI27876.1"/>
    </source>
</evidence>